<reference evidence="1 2" key="1">
    <citation type="submission" date="2024-09" db="EMBL/GenBank/DDBJ databases">
        <title>Chromosome-scale assembly of Riccia fluitans.</title>
        <authorList>
            <person name="Paukszto L."/>
            <person name="Sawicki J."/>
            <person name="Karawczyk K."/>
            <person name="Piernik-Szablinska J."/>
            <person name="Szczecinska M."/>
            <person name="Mazdziarz M."/>
        </authorList>
    </citation>
    <scope>NUCLEOTIDE SEQUENCE [LARGE SCALE GENOMIC DNA]</scope>
    <source>
        <strain evidence="1">Rf_01</strain>
        <tissue evidence="1">Aerial parts of the thallus</tissue>
    </source>
</reference>
<dbReference type="AlphaFoldDB" id="A0ABD1Z5E4"/>
<organism evidence="1 2">
    <name type="scientific">Riccia fluitans</name>
    <dbReference type="NCBI Taxonomy" id="41844"/>
    <lineage>
        <taxon>Eukaryota</taxon>
        <taxon>Viridiplantae</taxon>
        <taxon>Streptophyta</taxon>
        <taxon>Embryophyta</taxon>
        <taxon>Marchantiophyta</taxon>
        <taxon>Marchantiopsida</taxon>
        <taxon>Marchantiidae</taxon>
        <taxon>Marchantiales</taxon>
        <taxon>Ricciaceae</taxon>
        <taxon>Riccia</taxon>
    </lineage>
</organism>
<keyword evidence="2" id="KW-1185">Reference proteome</keyword>
<comment type="caution">
    <text evidence="1">The sequence shown here is derived from an EMBL/GenBank/DDBJ whole genome shotgun (WGS) entry which is preliminary data.</text>
</comment>
<accession>A0ABD1Z5E4</accession>
<name>A0ABD1Z5E4_9MARC</name>
<protein>
    <submittedName>
        <fullName evidence="1">Uncharacterized protein</fullName>
    </submittedName>
</protein>
<gene>
    <name evidence="1" type="ORF">R1flu_010527</name>
</gene>
<evidence type="ECO:0000313" key="2">
    <source>
        <dbReference type="Proteomes" id="UP001605036"/>
    </source>
</evidence>
<evidence type="ECO:0000313" key="1">
    <source>
        <dbReference type="EMBL" id="KAL2642940.1"/>
    </source>
</evidence>
<dbReference type="Proteomes" id="UP001605036">
    <property type="component" value="Unassembled WGS sequence"/>
</dbReference>
<dbReference type="EMBL" id="JBHFFA010000002">
    <property type="protein sequence ID" value="KAL2642940.1"/>
    <property type="molecule type" value="Genomic_DNA"/>
</dbReference>
<proteinExistence type="predicted"/>
<sequence>MLLGLNTVDLPGSSSPIAPVVAIEITNDMAVFKEHAEVWFEGLPVHEKQYWDAFKVAGQRRFPPMSAKLKMMIMSIKKLATESMGAFISKFKAYDFKLGMRLMIR</sequence>